<name>A0A1G1V043_9BACT</name>
<dbReference type="InterPro" id="IPR052715">
    <property type="entry name" value="RAYT_transposase"/>
</dbReference>
<dbReference type="Pfam" id="PF01797">
    <property type="entry name" value="Y1_Tnp"/>
    <property type="match status" value="1"/>
</dbReference>
<feature type="domain" description="Transposase IS200-like" evidence="1">
    <location>
        <begin position="11"/>
        <end position="183"/>
    </location>
</feature>
<dbReference type="EMBL" id="MHBW01000020">
    <property type="protein sequence ID" value="OGY08779.1"/>
    <property type="molecule type" value="Genomic_DNA"/>
</dbReference>
<comment type="caution">
    <text evidence="2">The sequence shown here is derived from an EMBL/GenBank/DDBJ whole genome shotgun (WGS) entry which is preliminary data.</text>
</comment>
<dbReference type="PANTHER" id="PTHR36966:SF1">
    <property type="entry name" value="REP-ASSOCIATED TYROSINE TRANSPOSASE"/>
    <property type="match status" value="1"/>
</dbReference>
<reference evidence="2 3" key="1">
    <citation type="journal article" date="2016" name="Nat. Commun.">
        <title>Thousands of microbial genomes shed light on interconnected biogeochemical processes in an aquifer system.</title>
        <authorList>
            <person name="Anantharaman K."/>
            <person name="Brown C.T."/>
            <person name="Hug L.A."/>
            <person name="Sharon I."/>
            <person name="Castelle C.J."/>
            <person name="Probst A.J."/>
            <person name="Thomas B.C."/>
            <person name="Singh A."/>
            <person name="Wilkins M.J."/>
            <person name="Karaoz U."/>
            <person name="Brodie E.L."/>
            <person name="Williams K.H."/>
            <person name="Hubbard S.S."/>
            <person name="Banfield J.F."/>
        </authorList>
    </citation>
    <scope>NUCLEOTIDE SEQUENCE [LARGE SCALE GENOMIC DNA]</scope>
</reference>
<dbReference type="InterPro" id="IPR002686">
    <property type="entry name" value="Transposase_17"/>
</dbReference>
<organism evidence="2 3">
    <name type="scientific">Candidatus Blackburnbacteria bacterium RIFCSPHIGHO2_01_FULL_43_15b</name>
    <dbReference type="NCBI Taxonomy" id="1797513"/>
    <lineage>
        <taxon>Bacteria</taxon>
        <taxon>Candidatus Blackburniibacteriota</taxon>
    </lineage>
</organism>
<dbReference type="SMART" id="SM01321">
    <property type="entry name" value="Y1_Tnp"/>
    <property type="match status" value="1"/>
</dbReference>
<dbReference type="GO" id="GO:0043565">
    <property type="term" value="F:sequence-specific DNA binding"/>
    <property type="evidence" value="ECO:0007669"/>
    <property type="project" value="TreeGrafter"/>
</dbReference>
<protein>
    <recommendedName>
        <fullName evidence="1">Transposase IS200-like domain-containing protein</fullName>
    </recommendedName>
</protein>
<dbReference type="GO" id="GO:0004803">
    <property type="term" value="F:transposase activity"/>
    <property type="evidence" value="ECO:0007669"/>
    <property type="project" value="InterPro"/>
</dbReference>
<gene>
    <name evidence="2" type="ORF">A2782_02210</name>
</gene>
<dbReference type="AlphaFoldDB" id="A0A1G1V043"/>
<dbReference type="Proteomes" id="UP000177967">
    <property type="component" value="Unassembled WGS sequence"/>
</dbReference>
<dbReference type="InterPro" id="IPR036515">
    <property type="entry name" value="Transposase_17_sf"/>
</dbReference>
<dbReference type="Gene3D" id="3.30.70.1290">
    <property type="entry name" value="Transposase IS200-like"/>
    <property type="match status" value="1"/>
</dbReference>
<dbReference type="SUPFAM" id="SSF143422">
    <property type="entry name" value="Transposase IS200-like"/>
    <property type="match status" value="1"/>
</dbReference>
<accession>A0A1G1V043</accession>
<evidence type="ECO:0000313" key="3">
    <source>
        <dbReference type="Proteomes" id="UP000177967"/>
    </source>
</evidence>
<dbReference type="GO" id="GO:0006313">
    <property type="term" value="P:DNA transposition"/>
    <property type="evidence" value="ECO:0007669"/>
    <property type="project" value="InterPro"/>
</dbReference>
<evidence type="ECO:0000259" key="1">
    <source>
        <dbReference type="SMART" id="SM01321"/>
    </source>
</evidence>
<sequence>MKSHRPLHIHPNSSIIFLTGRCYAGISWLYPKNTKQYFYNKLLEILPKYHLEPEAWVVCNNHYHSLLKVTQGNLMPKFVKHLHGSTAHYIKQQMPSMVVGDDQIFSREITPWDIRQIRRINSANTVVEHTPTNVVANFNSRLYDPKVIALLKAQDRPIWYQYMDHIIRNEEDYFKHLNYIHQNPVKHGYVKKMTGYKWSSIHRWIKNRGKEFVVDCFRTYSIIDFQPIAD</sequence>
<evidence type="ECO:0000313" key="2">
    <source>
        <dbReference type="EMBL" id="OGY08779.1"/>
    </source>
</evidence>
<proteinExistence type="predicted"/>
<dbReference type="PANTHER" id="PTHR36966">
    <property type="entry name" value="REP-ASSOCIATED TYROSINE TRANSPOSASE"/>
    <property type="match status" value="1"/>
</dbReference>